<evidence type="ECO:0000313" key="1">
    <source>
        <dbReference type="EMBL" id="KAF2887166.1"/>
    </source>
</evidence>
<accession>A0A8K0CK61</accession>
<dbReference type="AlphaFoldDB" id="A0A8K0CK61"/>
<protein>
    <submittedName>
        <fullName evidence="1">Uncharacterized protein</fullName>
    </submittedName>
</protein>
<comment type="caution">
    <text evidence="1">The sequence shown here is derived from an EMBL/GenBank/DDBJ whole genome shotgun (WGS) entry which is preliminary data.</text>
</comment>
<sequence length="119" mass="14306">MHSAIERGIRNKDISVLVDYVTYCENARLSPFPYKVFYLDNALFKDFSNLEYDSSIRPRRKVGDPPIMDIKQLKYNQDGKIQYKLRHTDVEWQEFNQRSVKLFVTNFVRDQTTHKERKI</sequence>
<evidence type="ECO:0000313" key="2">
    <source>
        <dbReference type="Proteomes" id="UP000801492"/>
    </source>
</evidence>
<keyword evidence="2" id="KW-1185">Reference proteome</keyword>
<reference evidence="1" key="1">
    <citation type="submission" date="2019-08" db="EMBL/GenBank/DDBJ databases">
        <title>The genome of the North American firefly Photinus pyralis.</title>
        <authorList>
            <consortium name="Photinus pyralis genome working group"/>
            <person name="Fallon T.R."/>
            <person name="Sander Lower S.E."/>
            <person name="Weng J.-K."/>
        </authorList>
    </citation>
    <scope>NUCLEOTIDE SEQUENCE</scope>
    <source>
        <strain evidence="1">TRF0915ILg1</strain>
        <tissue evidence="1">Whole body</tissue>
    </source>
</reference>
<organism evidence="1 2">
    <name type="scientific">Ignelater luminosus</name>
    <name type="common">Cucubano</name>
    <name type="synonym">Pyrophorus luminosus</name>
    <dbReference type="NCBI Taxonomy" id="2038154"/>
    <lineage>
        <taxon>Eukaryota</taxon>
        <taxon>Metazoa</taxon>
        <taxon>Ecdysozoa</taxon>
        <taxon>Arthropoda</taxon>
        <taxon>Hexapoda</taxon>
        <taxon>Insecta</taxon>
        <taxon>Pterygota</taxon>
        <taxon>Neoptera</taxon>
        <taxon>Endopterygota</taxon>
        <taxon>Coleoptera</taxon>
        <taxon>Polyphaga</taxon>
        <taxon>Elateriformia</taxon>
        <taxon>Elateroidea</taxon>
        <taxon>Elateridae</taxon>
        <taxon>Agrypninae</taxon>
        <taxon>Pyrophorini</taxon>
        <taxon>Ignelater</taxon>
    </lineage>
</organism>
<dbReference type="EMBL" id="VTPC01084836">
    <property type="protein sequence ID" value="KAF2887166.1"/>
    <property type="molecule type" value="Genomic_DNA"/>
</dbReference>
<name>A0A8K0CK61_IGNLU</name>
<proteinExistence type="predicted"/>
<dbReference type="Proteomes" id="UP000801492">
    <property type="component" value="Unassembled WGS sequence"/>
</dbReference>
<gene>
    <name evidence="1" type="ORF">ILUMI_19007</name>
</gene>
<dbReference type="OrthoDB" id="6740080at2759"/>